<gene>
    <name evidence="1" type="ORF">I4I81_15580</name>
</gene>
<dbReference type="InterPro" id="IPR005238">
    <property type="entry name" value="ComB-like"/>
</dbReference>
<name>A0ABS6UTT4_9PSEU</name>
<protein>
    <submittedName>
        <fullName evidence="1">2-phosphosulfolactate phosphatase</fullName>
    </submittedName>
</protein>
<comment type="caution">
    <text evidence="1">The sequence shown here is derived from an EMBL/GenBank/DDBJ whole genome shotgun (WGS) entry which is preliminary data.</text>
</comment>
<evidence type="ECO:0000313" key="2">
    <source>
        <dbReference type="Proteomes" id="UP000694287"/>
    </source>
</evidence>
<organism evidence="1 2">
    <name type="scientific">Pseudonocardia abyssalis</name>
    <dbReference type="NCBI Taxonomy" id="2792008"/>
    <lineage>
        <taxon>Bacteria</taxon>
        <taxon>Bacillati</taxon>
        <taxon>Actinomycetota</taxon>
        <taxon>Actinomycetes</taxon>
        <taxon>Pseudonocardiales</taxon>
        <taxon>Pseudonocardiaceae</taxon>
        <taxon>Pseudonocardia</taxon>
    </lineage>
</organism>
<proteinExistence type="predicted"/>
<dbReference type="RefSeq" id="WP_218604402.1">
    <property type="nucleotide sequence ID" value="NZ_JADQDJ010000219.1"/>
</dbReference>
<dbReference type="Pfam" id="PF04029">
    <property type="entry name" value="2-ph_phosp"/>
    <property type="match status" value="1"/>
</dbReference>
<evidence type="ECO:0000313" key="1">
    <source>
        <dbReference type="EMBL" id="MBW0135667.1"/>
    </source>
</evidence>
<sequence length="237" mass="23699">MTARTEHRQRAHRVRLEWGVEGAALLAAECAAVVVIDVLSFCTSVDVVVGQGASVLPQRRSDPAAAATAGAVTAGDRYGTGPSLRPSSLVGLAAGTRLALASPNGATLCAAVGPGVELFAGCLRNASAVAAALRGVDGPVGLVPAGERWPDATMRVAVEDALGAGAIAAALEDRSPEADAAVDLFVAARARGLRGVLGRLASGLELVADGFGADVDLAADLDRSGAAPRRTDDGFLA</sequence>
<keyword evidence="2" id="KW-1185">Reference proteome</keyword>
<dbReference type="Proteomes" id="UP000694287">
    <property type="component" value="Unassembled WGS sequence"/>
</dbReference>
<reference evidence="1 2" key="1">
    <citation type="submission" date="2020-11" db="EMBL/GenBank/DDBJ databases">
        <title>Pseudonocardia abyssalis sp. nov. and Pseudonocardia oceani sp. nov., description and phylogenomic analysis of two novel actinomycetes isolated from the deep Southern Ocean.</title>
        <authorList>
            <person name="Parra J."/>
        </authorList>
    </citation>
    <scope>NUCLEOTIDE SEQUENCE [LARGE SCALE GENOMIC DNA]</scope>
    <source>
        <strain evidence="1 2">KRD-168</strain>
    </source>
</reference>
<dbReference type="EMBL" id="JADQDK010000001">
    <property type="protein sequence ID" value="MBW0135667.1"/>
    <property type="molecule type" value="Genomic_DNA"/>
</dbReference>
<accession>A0ABS6UTT4</accession>